<keyword evidence="2" id="KW-1185">Reference proteome</keyword>
<evidence type="ECO:0000313" key="2">
    <source>
        <dbReference type="Proteomes" id="UP001597218"/>
    </source>
</evidence>
<name>A0ABW4SFZ0_9BACL</name>
<organism evidence="1 2">
    <name type="scientific">Sporosarcina siberiensis</name>
    <dbReference type="NCBI Taxonomy" id="1365606"/>
    <lineage>
        <taxon>Bacteria</taxon>
        <taxon>Bacillati</taxon>
        <taxon>Bacillota</taxon>
        <taxon>Bacilli</taxon>
        <taxon>Bacillales</taxon>
        <taxon>Caryophanaceae</taxon>
        <taxon>Sporosarcina</taxon>
    </lineage>
</organism>
<evidence type="ECO:0000313" key="1">
    <source>
        <dbReference type="EMBL" id="MFD1928412.1"/>
    </source>
</evidence>
<protein>
    <submittedName>
        <fullName evidence="1">Uncharacterized protein</fullName>
    </submittedName>
</protein>
<proteinExistence type="predicted"/>
<sequence>METQKLNVFLNELEERKIYYKLNKVRSEAIMVEIALPGQRWEVEFMDDGSIEIEKFISDGGVLYDEKELKNLFDEFSD</sequence>
<gene>
    <name evidence="1" type="ORF">ACFSFY_10145</name>
</gene>
<reference evidence="2" key="1">
    <citation type="journal article" date="2019" name="Int. J. Syst. Evol. Microbiol.">
        <title>The Global Catalogue of Microorganisms (GCM) 10K type strain sequencing project: providing services to taxonomists for standard genome sequencing and annotation.</title>
        <authorList>
            <consortium name="The Broad Institute Genomics Platform"/>
            <consortium name="The Broad Institute Genome Sequencing Center for Infectious Disease"/>
            <person name="Wu L."/>
            <person name="Ma J."/>
        </authorList>
    </citation>
    <scope>NUCLEOTIDE SEQUENCE [LARGE SCALE GENOMIC DNA]</scope>
    <source>
        <strain evidence="2">CGMCC 4.7177</strain>
    </source>
</reference>
<dbReference type="Proteomes" id="UP001597218">
    <property type="component" value="Unassembled WGS sequence"/>
</dbReference>
<dbReference type="EMBL" id="JBHUGI010000027">
    <property type="protein sequence ID" value="MFD1928412.1"/>
    <property type="molecule type" value="Genomic_DNA"/>
</dbReference>
<accession>A0ABW4SFZ0</accession>
<dbReference type="RefSeq" id="WP_381537756.1">
    <property type="nucleotide sequence ID" value="NZ_JBHUGI010000027.1"/>
</dbReference>
<comment type="caution">
    <text evidence="1">The sequence shown here is derived from an EMBL/GenBank/DDBJ whole genome shotgun (WGS) entry which is preliminary data.</text>
</comment>